<reference evidence="1" key="1">
    <citation type="submission" date="2014-09" db="EMBL/GenBank/DDBJ databases">
        <authorList>
            <person name="Magalhaes I.L.F."/>
            <person name="Oliveira U."/>
            <person name="Santos F.R."/>
            <person name="Vidigal T.H.D.A."/>
            <person name="Brescovit A.D."/>
            <person name="Santos A.J."/>
        </authorList>
    </citation>
    <scope>NUCLEOTIDE SEQUENCE</scope>
    <source>
        <tissue evidence="1">Shoot tissue taken approximately 20 cm above the soil surface</tissue>
    </source>
</reference>
<accession>A0A0A9B7T5</accession>
<sequence length="25" mass="2942">MSKKTPSLKSKFTSNIKHSYVLRNF</sequence>
<proteinExistence type="predicted"/>
<evidence type="ECO:0000313" key="1">
    <source>
        <dbReference type="EMBL" id="JAD58213.1"/>
    </source>
</evidence>
<name>A0A0A9B7T5_ARUDO</name>
<organism evidence="1">
    <name type="scientific">Arundo donax</name>
    <name type="common">Giant reed</name>
    <name type="synonym">Donax arundinaceus</name>
    <dbReference type="NCBI Taxonomy" id="35708"/>
    <lineage>
        <taxon>Eukaryota</taxon>
        <taxon>Viridiplantae</taxon>
        <taxon>Streptophyta</taxon>
        <taxon>Embryophyta</taxon>
        <taxon>Tracheophyta</taxon>
        <taxon>Spermatophyta</taxon>
        <taxon>Magnoliopsida</taxon>
        <taxon>Liliopsida</taxon>
        <taxon>Poales</taxon>
        <taxon>Poaceae</taxon>
        <taxon>PACMAD clade</taxon>
        <taxon>Arundinoideae</taxon>
        <taxon>Arundineae</taxon>
        <taxon>Arundo</taxon>
    </lineage>
</organism>
<protein>
    <submittedName>
        <fullName evidence="1">Uncharacterized protein</fullName>
    </submittedName>
</protein>
<dbReference type="AlphaFoldDB" id="A0A0A9B7T5"/>
<reference evidence="1" key="2">
    <citation type="journal article" date="2015" name="Data Brief">
        <title>Shoot transcriptome of the giant reed, Arundo donax.</title>
        <authorList>
            <person name="Barrero R.A."/>
            <person name="Guerrero F.D."/>
            <person name="Moolhuijzen P."/>
            <person name="Goolsby J.A."/>
            <person name="Tidwell J."/>
            <person name="Bellgard S.E."/>
            <person name="Bellgard M.I."/>
        </authorList>
    </citation>
    <scope>NUCLEOTIDE SEQUENCE</scope>
    <source>
        <tissue evidence="1">Shoot tissue taken approximately 20 cm above the soil surface</tissue>
    </source>
</reference>
<dbReference type="EMBL" id="GBRH01239682">
    <property type="protein sequence ID" value="JAD58213.1"/>
    <property type="molecule type" value="Transcribed_RNA"/>
</dbReference>